<dbReference type="InParanoid" id="A0A165ARY5"/>
<evidence type="ECO:0000313" key="1">
    <source>
        <dbReference type="EMBL" id="KZS99542.1"/>
    </source>
</evidence>
<accession>A0A165ARY5</accession>
<gene>
    <name evidence="1" type="ORF">LAESUDRAFT_718616</name>
</gene>
<protein>
    <submittedName>
        <fullName evidence="1">Uncharacterized protein</fullName>
    </submittedName>
</protein>
<dbReference type="EMBL" id="KV427796">
    <property type="protein sequence ID" value="KZS99542.1"/>
    <property type="molecule type" value="Genomic_DNA"/>
</dbReference>
<evidence type="ECO:0000313" key="2">
    <source>
        <dbReference type="Proteomes" id="UP000076871"/>
    </source>
</evidence>
<organism evidence="1 2">
    <name type="scientific">Laetiporus sulphureus 93-53</name>
    <dbReference type="NCBI Taxonomy" id="1314785"/>
    <lineage>
        <taxon>Eukaryota</taxon>
        <taxon>Fungi</taxon>
        <taxon>Dikarya</taxon>
        <taxon>Basidiomycota</taxon>
        <taxon>Agaricomycotina</taxon>
        <taxon>Agaricomycetes</taxon>
        <taxon>Polyporales</taxon>
        <taxon>Laetiporus</taxon>
    </lineage>
</organism>
<reference evidence="1 2" key="1">
    <citation type="journal article" date="2016" name="Mol. Biol. Evol.">
        <title>Comparative Genomics of Early-Diverging Mushroom-Forming Fungi Provides Insights into the Origins of Lignocellulose Decay Capabilities.</title>
        <authorList>
            <person name="Nagy L.G."/>
            <person name="Riley R."/>
            <person name="Tritt A."/>
            <person name="Adam C."/>
            <person name="Daum C."/>
            <person name="Floudas D."/>
            <person name="Sun H."/>
            <person name="Yadav J.S."/>
            <person name="Pangilinan J."/>
            <person name="Larsson K.H."/>
            <person name="Matsuura K."/>
            <person name="Barry K."/>
            <person name="Labutti K."/>
            <person name="Kuo R."/>
            <person name="Ohm R.A."/>
            <person name="Bhattacharya S.S."/>
            <person name="Shirouzu T."/>
            <person name="Yoshinaga Y."/>
            <person name="Martin F.M."/>
            <person name="Grigoriev I.V."/>
            <person name="Hibbett D.S."/>
        </authorList>
    </citation>
    <scope>NUCLEOTIDE SEQUENCE [LARGE SCALE GENOMIC DNA]</scope>
    <source>
        <strain evidence="1 2">93-53</strain>
    </source>
</reference>
<sequence>EHITYGVGFGVLGIEAVIEIPNERELGDDEADVARARAFAGSDAEFVAWLEQKMMSLERPSLSFLCGTVRPYYWEADGDEKRTGLTWGGNVQERTNQFGFTADIGAQLSAQLTIGEAGLNAANACVHCGARMRLREGKIVNEEWRIVPRLTMSSTLPRLVSRKEEPWHYRKYSMRDLSVIMVKPRHFR</sequence>
<dbReference type="RefSeq" id="XP_040757283.1">
    <property type="nucleotide sequence ID" value="XM_040907466.1"/>
</dbReference>
<dbReference type="AlphaFoldDB" id="A0A165ARY5"/>
<keyword evidence="2" id="KW-1185">Reference proteome</keyword>
<name>A0A165ARY5_9APHY</name>
<dbReference type="GeneID" id="63824495"/>
<proteinExistence type="predicted"/>
<dbReference type="Proteomes" id="UP000076871">
    <property type="component" value="Unassembled WGS sequence"/>
</dbReference>
<feature type="non-terminal residue" evidence="1">
    <location>
        <position position="1"/>
    </location>
</feature>